<name>A0ACC1QE07_9HYPO</name>
<comment type="caution">
    <text evidence="1">The sequence shown here is derived from an EMBL/GenBank/DDBJ whole genome shotgun (WGS) entry which is preliminary data.</text>
</comment>
<reference evidence="1" key="1">
    <citation type="submission" date="2022-07" db="EMBL/GenBank/DDBJ databases">
        <title>Genome Sequence of Lecanicillium saksenae.</title>
        <authorList>
            <person name="Buettner E."/>
        </authorList>
    </citation>
    <scope>NUCLEOTIDE SEQUENCE</scope>
    <source>
        <strain evidence="1">VT-O1</strain>
    </source>
</reference>
<evidence type="ECO:0000313" key="1">
    <source>
        <dbReference type="EMBL" id="KAJ3472412.1"/>
    </source>
</evidence>
<organism evidence="1 2">
    <name type="scientific">Lecanicillium saksenae</name>
    <dbReference type="NCBI Taxonomy" id="468837"/>
    <lineage>
        <taxon>Eukaryota</taxon>
        <taxon>Fungi</taxon>
        <taxon>Dikarya</taxon>
        <taxon>Ascomycota</taxon>
        <taxon>Pezizomycotina</taxon>
        <taxon>Sordariomycetes</taxon>
        <taxon>Hypocreomycetidae</taxon>
        <taxon>Hypocreales</taxon>
        <taxon>Cordycipitaceae</taxon>
        <taxon>Lecanicillium</taxon>
    </lineage>
</organism>
<keyword evidence="2" id="KW-1185">Reference proteome</keyword>
<proteinExistence type="predicted"/>
<dbReference type="Proteomes" id="UP001148737">
    <property type="component" value="Unassembled WGS sequence"/>
</dbReference>
<protein>
    <submittedName>
        <fullName evidence="1">Uncharacterized protein</fullName>
    </submittedName>
</protein>
<accession>A0ACC1QE07</accession>
<gene>
    <name evidence="1" type="ORF">NLG97_g11007</name>
</gene>
<evidence type="ECO:0000313" key="2">
    <source>
        <dbReference type="Proteomes" id="UP001148737"/>
    </source>
</evidence>
<dbReference type="EMBL" id="JANAKD010003146">
    <property type="protein sequence ID" value="KAJ3472412.1"/>
    <property type="molecule type" value="Genomic_DNA"/>
</dbReference>
<sequence>MGAKGGVIYKEERWGSKLKKTLLPKDRPFLEPPKMDWLMKAVLANIDLRGSTMGSRKEFGEMVEFVNKHKIKPVISQTVRGLSNLDQINGLFDVMAAGSQFGKLVIEIDEETAKL</sequence>